<dbReference type="InterPro" id="IPR017853">
    <property type="entry name" value="GH"/>
</dbReference>
<evidence type="ECO:0000256" key="2">
    <source>
        <dbReference type="ARBA" id="ARBA00023295"/>
    </source>
</evidence>
<reference evidence="6" key="1">
    <citation type="submission" date="2015-10" db="EMBL/GenBank/DDBJ databases">
        <title>Genome of Paenibacillus bovis sp. nov.</title>
        <authorList>
            <person name="Wu Z."/>
            <person name="Gao C."/>
            <person name="Liu Z."/>
            <person name="Zheng H."/>
        </authorList>
    </citation>
    <scope>NUCLEOTIDE SEQUENCE [LARGE SCALE GENOMIC DNA]</scope>
    <source>
        <strain evidence="6">BD3526</strain>
    </source>
</reference>
<name>A0A172ZBF6_9BACL</name>
<dbReference type="SMART" id="SM00636">
    <property type="entry name" value="Glyco_18"/>
    <property type="match status" value="1"/>
</dbReference>
<evidence type="ECO:0000256" key="3">
    <source>
        <dbReference type="SAM" id="SignalP"/>
    </source>
</evidence>
<feature type="domain" description="GH18" evidence="4">
    <location>
        <begin position="33"/>
        <end position="349"/>
    </location>
</feature>
<dbReference type="Proteomes" id="UP000078148">
    <property type="component" value="Chromosome"/>
</dbReference>
<accession>A0A172ZBF6</accession>
<dbReference type="PANTHER" id="PTHR46066:SF2">
    <property type="entry name" value="CHITINASE DOMAIN-CONTAINING PROTEIN 1"/>
    <property type="match status" value="1"/>
</dbReference>
<evidence type="ECO:0000313" key="6">
    <source>
        <dbReference type="Proteomes" id="UP000078148"/>
    </source>
</evidence>
<dbReference type="KEGG" id="pbv:AR543_00750"/>
<dbReference type="GO" id="GO:0005975">
    <property type="term" value="P:carbohydrate metabolic process"/>
    <property type="evidence" value="ECO:0007669"/>
    <property type="project" value="InterPro"/>
</dbReference>
<dbReference type="Gene3D" id="3.20.20.80">
    <property type="entry name" value="Glycosidases"/>
    <property type="match status" value="1"/>
</dbReference>
<keyword evidence="3" id="KW-0732">Signal</keyword>
<dbReference type="InterPro" id="IPR029070">
    <property type="entry name" value="Chitinase_insertion_sf"/>
</dbReference>
<dbReference type="InterPro" id="IPR041704">
    <property type="entry name" value="CFLE_GH18"/>
</dbReference>
<feature type="signal peptide" evidence="3">
    <location>
        <begin position="1"/>
        <end position="22"/>
    </location>
</feature>
<organism evidence="5 6">
    <name type="scientific">Paenibacillus bovis</name>
    <dbReference type="NCBI Taxonomy" id="1616788"/>
    <lineage>
        <taxon>Bacteria</taxon>
        <taxon>Bacillati</taxon>
        <taxon>Bacillota</taxon>
        <taxon>Bacilli</taxon>
        <taxon>Bacillales</taxon>
        <taxon>Paenibacillaceae</taxon>
        <taxon>Paenibacillus</taxon>
    </lineage>
</organism>
<evidence type="ECO:0000313" key="5">
    <source>
        <dbReference type="EMBL" id="ANF94702.1"/>
    </source>
</evidence>
<evidence type="ECO:0000256" key="1">
    <source>
        <dbReference type="ARBA" id="ARBA00022801"/>
    </source>
</evidence>
<reference evidence="5 6" key="2">
    <citation type="journal article" date="2016" name="Int. J. Syst. Evol. Microbiol.">
        <title>Paenibacillus bovis sp. nov., isolated from raw yak (Bos grunniens) milk.</title>
        <authorList>
            <person name="Gao C."/>
            <person name="Han J."/>
            <person name="Liu Z."/>
            <person name="Xu X."/>
            <person name="Hang F."/>
            <person name="Wu Z."/>
        </authorList>
    </citation>
    <scope>NUCLEOTIDE SEQUENCE [LARGE SCALE GENOMIC DNA]</scope>
    <source>
        <strain evidence="5 6">BD3526</strain>
    </source>
</reference>
<dbReference type="CDD" id="cd02874">
    <property type="entry name" value="GH18_CFLE_spore_hydrolase"/>
    <property type="match status" value="1"/>
</dbReference>
<feature type="chain" id="PRO_5039288016" evidence="3">
    <location>
        <begin position="23"/>
        <end position="349"/>
    </location>
</feature>
<dbReference type="PROSITE" id="PS51910">
    <property type="entry name" value="GH18_2"/>
    <property type="match status" value="1"/>
</dbReference>
<dbReference type="STRING" id="1616788.AR543_00750"/>
<dbReference type="AlphaFoldDB" id="A0A172ZBF6"/>
<dbReference type="Gene3D" id="3.10.50.10">
    <property type="match status" value="1"/>
</dbReference>
<dbReference type="InterPro" id="IPR011583">
    <property type="entry name" value="Chitinase_II/V-like_cat"/>
</dbReference>
<keyword evidence="2" id="KW-0326">Glycosidase</keyword>
<sequence length="349" mass="37753">MAFGKWAVTGALALLLTSTVGGFTGEQSRAEAASVLGYYTPDDASYQALTTYHAYLTGISTDSFNMNTAGGVIGDVPTQALSYAKSHTLATYACFSNFGTDDFDPALAHTILTNSTVRQKAITNMVNTVKKNGYTGINIDFESVMAKDRSALTSFVKSVSEALHPAGYKVVVSVPAKTQDDPSDGWSGAYNYAALGQYVDFLQVMTYDEHGPWSEPGSVASKSWIEDSLKFSVSQVASSKILIGLPDYGYDWNLTTSRQEDHHQIAGKNIAALLQKTGAAVKWDTATTSPYFNYTDSKGNKHVVWYENARSIEEKAHLVPAYKLGGASVWALGMEDNTFWAAVQKGMKP</sequence>
<dbReference type="SUPFAM" id="SSF51445">
    <property type="entry name" value="(Trans)glycosidases"/>
    <property type="match status" value="1"/>
</dbReference>
<keyword evidence="6" id="KW-1185">Reference proteome</keyword>
<dbReference type="EMBL" id="CP013023">
    <property type="protein sequence ID" value="ANF94702.1"/>
    <property type="molecule type" value="Genomic_DNA"/>
</dbReference>
<dbReference type="GO" id="GO:0016798">
    <property type="term" value="F:hydrolase activity, acting on glycosyl bonds"/>
    <property type="evidence" value="ECO:0007669"/>
    <property type="project" value="UniProtKB-KW"/>
</dbReference>
<proteinExistence type="predicted"/>
<gene>
    <name evidence="5" type="ORF">AR543_00750</name>
</gene>
<dbReference type="Pfam" id="PF00704">
    <property type="entry name" value="Glyco_hydro_18"/>
    <property type="match status" value="1"/>
</dbReference>
<evidence type="ECO:0000259" key="4">
    <source>
        <dbReference type="PROSITE" id="PS51910"/>
    </source>
</evidence>
<dbReference type="InterPro" id="IPR001223">
    <property type="entry name" value="Glyco_hydro18_cat"/>
</dbReference>
<dbReference type="RefSeq" id="WP_060530943.1">
    <property type="nucleotide sequence ID" value="NZ_CP013023.1"/>
</dbReference>
<protein>
    <submittedName>
        <fullName evidence="5">Spore protein O</fullName>
    </submittedName>
</protein>
<dbReference type="PANTHER" id="PTHR46066">
    <property type="entry name" value="CHITINASE DOMAIN-CONTAINING PROTEIN 1 FAMILY MEMBER"/>
    <property type="match status" value="1"/>
</dbReference>
<keyword evidence="1" id="KW-0378">Hydrolase</keyword>
<dbReference type="OrthoDB" id="9769314at2"/>
<dbReference type="GO" id="GO:0008061">
    <property type="term" value="F:chitin binding"/>
    <property type="evidence" value="ECO:0007669"/>
    <property type="project" value="InterPro"/>
</dbReference>